<evidence type="ECO:0000259" key="1">
    <source>
        <dbReference type="Pfam" id="PF21787"/>
    </source>
</evidence>
<feature type="domain" description="Transposable element P transposase-like RNase H" evidence="1">
    <location>
        <begin position="73"/>
        <end position="204"/>
    </location>
</feature>
<evidence type="ECO:0008006" key="5">
    <source>
        <dbReference type="Google" id="ProtNLM"/>
    </source>
</evidence>
<feature type="domain" description="Transposable element P transposase-like GTP-binding insertion" evidence="2">
    <location>
        <begin position="240"/>
        <end position="312"/>
    </location>
</feature>
<dbReference type="InterPro" id="IPR048365">
    <property type="entry name" value="TNP-like_RNaseH_N"/>
</dbReference>
<sequence length="327" mass="37673">MNNILNKETYKFLMSQLRLQKLHGKGRRFDLEDKIFAISLLKLGPRAYRILRRIFVLPSRQTLNKLLQRIPFKTGLSLPVFKKLTKSVKKMKDTDKLCSVLMDEMSLDVNLQYDPVSDSVSGFEDIGDERRSKFADHALVFMVTGLCRKWKQPLAYYFTSGGFKKDELAAILKKVILALQDTGLKVVCAISDQLSTNAAVFKILKDQTTLQYKRETGEEYRGFGFMVGGEEIIPLFDPPHLLKGLRNHFLNSERAQFEINGLQYTAHWNDLVALYEADVNDSECRVCPRLTLAHIQDPPMNKMKVKLAAQVFFRTSRSYFKEIYPLK</sequence>
<protein>
    <recommendedName>
        <fullName evidence="5">Transposable element P transposase</fullName>
    </recommendedName>
</protein>
<gene>
    <name evidence="3" type="ORF">ABEB36_007860</name>
</gene>
<evidence type="ECO:0000313" key="4">
    <source>
        <dbReference type="Proteomes" id="UP001566132"/>
    </source>
</evidence>
<evidence type="ECO:0000313" key="3">
    <source>
        <dbReference type="EMBL" id="KAL1502761.1"/>
    </source>
</evidence>
<keyword evidence="4" id="KW-1185">Reference proteome</keyword>
<dbReference type="Pfam" id="PF21787">
    <property type="entry name" value="TNP-like_RNaseH_N"/>
    <property type="match status" value="1"/>
</dbReference>
<accession>A0ABD1EZA3</accession>
<reference evidence="3 4" key="1">
    <citation type="submission" date="2024-05" db="EMBL/GenBank/DDBJ databases">
        <title>Genetic variation in Jamaican populations of the coffee berry borer (Hypothenemus hampei).</title>
        <authorList>
            <person name="Errbii M."/>
            <person name="Myrie A."/>
        </authorList>
    </citation>
    <scope>NUCLEOTIDE SEQUENCE [LARGE SCALE GENOMIC DNA]</scope>
    <source>
        <strain evidence="3">JA-Hopewell-2020-01-JO</strain>
        <tissue evidence="3">Whole body</tissue>
    </source>
</reference>
<dbReference type="EMBL" id="JBDJPC010000005">
    <property type="protein sequence ID" value="KAL1502761.1"/>
    <property type="molecule type" value="Genomic_DNA"/>
</dbReference>
<dbReference type="AlphaFoldDB" id="A0ABD1EZA3"/>
<dbReference type="InterPro" id="IPR048366">
    <property type="entry name" value="TNP-like_GBD"/>
</dbReference>
<proteinExistence type="predicted"/>
<organism evidence="3 4">
    <name type="scientific">Hypothenemus hampei</name>
    <name type="common">Coffee berry borer</name>
    <dbReference type="NCBI Taxonomy" id="57062"/>
    <lineage>
        <taxon>Eukaryota</taxon>
        <taxon>Metazoa</taxon>
        <taxon>Ecdysozoa</taxon>
        <taxon>Arthropoda</taxon>
        <taxon>Hexapoda</taxon>
        <taxon>Insecta</taxon>
        <taxon>Pterygota</taxon>
        <taxon>Neoptera</taxon>
        <taxon>Endopterygota</taxon>
        <taxon>Coleoptera</taxon>
        <taxon>Polyphaga</taxon>
        <taxon>Cucujiformia</taxon>
        <taxon>Curculionidae</taxon>
        <taxon>Scolytinae</taxon>
        <taxon>Hypothenemus</taxon>
    </lineage>
</organism>
<name>A0ABD1EZA3_HYPHA</name>
<evidence type="ECO:0000259" key="2">
    <source>
        <dbReference type="Pfam" id="PF21788"/>
    </source>
</evidence>
<dbReference type="Proteomes" id="UP001566132">
    <property type="component" value="Unassembled WGS sequence"/>
</dbReference>
<comment type="caution">
    <text evidence="3">The sequence shown here is derived from an EMBL/GenBank/DDBJ whole genome shotgun (WGS) entry which is preliminary data.</text>
</comment>
<dbReference type="Pfam" id="PF21788">
    <property type="entry name" value="TNP-like_GBD"/>
    <property type="match status" value="1"/>
</dbReference>